<feature type="domain" description="Peptidase S9 prolyl oligopeptidase catalytic" evidence="5">
    <location>
        <begin position="508"/>
        <end position="717"/>
    </location>
</feature>
<comment type="similarity">
    <text evidence="1">Belongs to the peptidase S9C family.</text>
</comment>
<dbReference type="InterPro" id="IPR011042">
    <property type="entry name" value="6-blade_b-propeller_TolB-like"/>
</dbReference>
<evidence type="ECO:0000313" key="6">
    <source>
        <dbReference type="EMBL" id="KAK9421088.1"/>
    </source>
</evidence>
<dbReference type="Gene3D" id="2.120.10.30">
    <property type="entry name" value="TolB, C-terminal domain"/>
    <property type="match status" value="1"/>
</dbReference>
<dbReference type="Gene3D" id="3.40.50.1820">
    <property type="entry name" value="alpha/beta hydrolase"/>
    <property type="match status" value="1"/>
</dbReference>
<keyword evidence="3" id="KW-0378">Hydrolase</keyword>
<dbReference type="PANTHER" id="PTHR42776:SF13">
    <property type="entry name" value="DIPEPTIDYL-PEPTIDASE 5"/>
    <property type="match status" value="1"/>
</dbReference>
<reference evidence="6 7" key="1">
    <citation type="journal article" date="2024" name="J. Plant Pathol.">
        <title>Sequence and assembly of the genome of Seiridium unicorne, isolate CBS 538.82, causal agent of cypress canker disease.</title>
        <authorList>
            <person name="Scali E."/>
            <person name="Rocca G.D."/>
            <person name="Danti R."/>
            <person name="Garbelotto M."/>
            <person name="Barberini S."/>
            <person name="Baroncelli R."/>
            <person name="Emiliani G."/>
        </authorList>
    </citation>
    <scope>NUCLEOTIDE SEQUENCE [LARGE SCALE GENOMIC DNA]</scope>
    <source>
        <strain evidence="6 7">BM-138-508</strain>
    </source>
</reference>
<evidence type="ECO:0000256" key="1">
    <source>
        <dbReference type="ARBA" id="ARBA00010040"/>
    </source>
</evidence>
<dbReference type="SUPFAM" id="SSF53474">
    <property type="entry name" value="alpha/beta-Hydrolases"/>
    <property type="match status" value="1"/>
</dbReference>
<comment type="caution">
    <text evidence="6">The sequence shown here is derived from an EMBL/GenBank/DDBJ whole genome shotgun (WGS) entry which is preliminary data.</text>
</comment>
<keyword evidence="2" id="KW-0732">Signal</keyword>
<dbReference type="InterPro" id="IPR001375">
    <property type="entry name" value="Peptidase_S9_cat"/>
</dbReference>
<evidence type="ECO:0000256" key="3">
    <source>
        <dbReference type="ARBA" id="ARBA00022801"/>
    </source>
</evidence>
<sequence length="732" mass="80328">MVIMATKFTPEVLLSAPRRSSAVPNESGTLALYSVSTYSFESHSRSAAINVLDIKTGNSTALYTDQAYSEPTWVSDSEFLLLKSGEKGNSHLLVADATKPGSEWVAFCFFGIPYSVSHSIPLPREIKVFSGSISGLKTTKLDDDTVALVVSAPTTPKGELYNPAAEPKSYSTGKVYTELFVRHWDSYVTKNKSSLWYGALKKGSRDIWSFVGSGLTNALQNTKLESPVPPFGGTGDFDISKQGLVFVASDPELNPALWTKTDLYYIALSTFTEEKPPVPQQVKTGHLQGYSGSPVFSHSGNSVAFKRMRHRQYESDKPRLLLIPDIKDLSNVQEFFKTDDGEGGWDQRPDAIVWSHDDKDLFVTAEDKGKSLLYRLPSTPLEAKELPKPVAHNGSIGDVFNLSPSSNKLLTTSTSLVDSSAYSVVDADADTDSSSPSPASVTLISSASKSGKSFGLHQSQVTSIWFPGAGDYKVHALVMKPSNFDSSKKYPLAFLIHGGPQGAWNESWSTRWNPAIFAEQGYVVVAPNPTGSTGYGQAFTDAIATQWGGRPYQDLEKGFEYVKSNLSYVDTDRAVALGASYGGYMVNWIQGQPLGRKFKALVCHDGVFSTMSDWSTEELFFTIHDMGGTLWDNREGYEKWDPAAYTGNWATPQLIIHSELDYRLPVTEGLAAFNVLQTRGVDSKLLIFPDENHWVLKPENSLVWHKEVLGWINKYAGLDTTGLAGDTEKLDI</sequence>
<evidence type="ECO:0000256" key="2">
    <source>
        <dbReference type="ARBA" id="ARBA00022729"/>
    </source>
</evidence>
<dbReference type="PANTHER" id="PTHR42776">
    <property type="entry name" value="SERINE PEPTIDASE S9 FAMILY MEMBER"/>
    <property type="match status" value="1"/>
</dbReference>
<dbReference type="Pfam" id="PF00326">
    <property type="entry name" value="Peptidase_S9"/>
    <property type="match status" value="1"/>
</dbReference>
<evidence type="ECO:0000259" key="5">
    <source>
        <dbReference type="Pfam" id="PF00326"/>
    </source>
</evidence>
<protein>
    <recommendedName>
        <fullName evidence="4">Dipeptidyl-peptidase V</fullName>
    </recommendedName>
</protein>
<proteinExistence type="inferred from homology"/>
<dbReference type="InterPro" id="IPR029058">
    <property type="entry name" value="AB_hydrolase_fold"/>
</dbReference>
<dbReference type="SUPFAM" id="SSF82171">
    <property type="entry name" value="DPP6 N-terminal domain-like"/>
    <property type="match status" value="1"/>
</dbReference>
<evidence type="ECO:0000313" key="7">
    <source>
        <dbReference type="Proteomes" id="UP001408356"/>
    </source>
</evidence>
<accession>A0ABR2V2F1</accession>
<dbReference type="EMBL" id="JARVKF010000212">
    <property type="protein sequence ID" value="KAK9421088.1"/>
    <property type="molecule type" value="Genomic_DNA"/>
</dbReference>
<evidence type="ECO:0000256" key="4">
    <source>
        <dbReference type="ARBA" id="ARBA00032829"/>
    </source>
</evidence>
<dbReference type="Proteomes" id="UP001408356">
    <property type="component" value="Unassembled WGS sequence"/>
</dbReference>
<organism evidence="6 7">
    <name type="scientific">Seiridium unicorne</name>
    <dbReference type="NCBI Taxonomy" id="138068"/>
    <lineage>
        <taxon>Eukaryota</taxon>
        <taxon>Fungi</taxon>
        <taxon>Dikarya</taxon>
        <taxon>Ascomycota</taxon>
        <taxon>Pezizomycotina</taxon>
        <taxon>Sordariomycetes</taxon>
        <taxon>Xylariomycetidae</taxon>
        <taxon>Amphisphaeriales</taxon>
        <taxon>Sporocadaceae</taxon>
        <taxon>Seiridium</taxon>
    </lineage>
</organism>
<name>A0ABR2V2F1_9PEZI</name>
<gene>
    <name evidence="6" type="ORF">SUNI508_06233</name>
</gene>
<keyword evidence="7" id="KW-1185">Reference proteome</keyword>